<gene>
    <name evidence="3" type="ORF">CD934_19190</name>
</gene>
<proteinExistence type="predicted"/>
<dbReference type="RefSeq" id="WP_142232660.1">
    <property type="nucleotide sequence ID" value="NZ_CP022310.1"/>
</dbReference>
<protein>
    <recommendedName>
        <fullName evidence="2">DUF8094 domain-containing protein</fullName>
    </recommendedName>
</protein>
<organism evidence="3 4">
    <name type="scientific">Streptomyces calvus</name>
    <dbReference type="NCBI Taxonomy" id="67282"/>
    <lineage>
        <taxon>Bacteria</taxon>
        <taxon>Bacillati</taxon>
        <taxon>Actinomycetota</taxon>
        <taxon>Actinomycetes</taxon>
        <taxon>Kitasatosporales</taxon>
        <taxon>Streptomycetaceae</taxon>
        <taxon>Streptomyces</taxon>
    </lineage>
</organism>
<accession>A0A514JT88</accession>
<evidence type="ECO:0000256" key="1">
    <source>
        <dbReference type="SAM" id="SignalP"/>
    </source>
</evidence>
<feature type="chain" id="PRO_5039563600" description="DUF8094 domain-containing protein" evidence="1">
    <location>
        <begin position="30"/>
        <end position="343"/>
    </location>
</feature>
<dbReference type="InterPro" id="IPR058407">
    <property type="entry name" value="DUF8094"/>
</dbReference>
<sequence length="343" mass="37691">MSRPTHRLPHLRRLTVLALGVTTAVTLTACGGGSGADTDDAPARNADAEPKGLLTEQAAEKVVDTYERVNNRANAERDQKLLSTVEAGQVHEQSKADYKQWEVWSKEDQKEYASSFTYEDRDYLIPAADSGVTWFAVKTRSSASTEDEAALMVFDKVGGTYKLTMAVYADESSIPEFAVDRHGHVTPADPSKKVGAHAPDELGALYEDFFETGGKAKAGKAFTPTETSKDSIEVHEEGPDDDMEAYATEKYFAKDPAHPKVYALKLADGGTLALFPTAHTSELMLKPRYMSGFDINPNEKEALYNPSERDIVTDEFQGQALAVLDPRAKPRVTAIEYRMVDSR</sequence>
<keyword evidence="1" id="KW-0732">Signal</keyword>
<name>A0A514JT88_9ACTN</name>
<evidence type="ECO:0000259" key="2">
    <source>
        <dbReference type="Pfam" id="PF26366"/>
    </source>
</evidence>
<feature type="signal peptide" evidence="1">
    <location>
        <begin position="1"/>
        <end position="29"/>
    </location>
</feature>
<reference evidence="3 4" key="1">
    <citation type="submission" date="2017-07" db="EMBL/GenBank/DDBJ databases">
        <title>The Complete Genome of Streptomyces asterosporus-ZSY.</title>
        <authorList>
            <person name="Zhang S."/>
        </authorList>
    </citation>
    <scope>NUCLEOTIDE SEQUENCE [LARGE SCALE GENOMIC DNA]</scope>
    <source>
        <strain evidence="3 4">DSM 41452</strain>
    </source>
</reference>
<feature type="domain" description="DUF8094" evidence="2">
    <location>
        <begin position="51"/>
        <end position="341"/>
    </location>
</feature>
<evidence type="ECO:0000313" key="4">
    <source>
        <dbReference type="Proteomes" id="UP000316215"/>
    </source>
</evidence>
<keyword evidence="4" id="KW-1185">Reference proteome</keyword>
<dbReference type="AlphaFoldDB" id="A0A514JT88"/>
<dbReference type="KEGG" id="sast:CD934_19190"/>
<dbReference type="PROSITE" id="PS51257">
    <property type="entry name" value="PROKAR_LIPOPROTEIN"/>
    <property type="match status" value="1"/>
</dbReference>
<evidence type="ECO:0000313" key="3">
    <source>
        <dbReference type="EMBL" id="QDI70579.1"/>
    </source>
</evidence>
<dbReference type="EMBL" id="CP022310">
    <property type="protein sequence ID" value="QDI70579.1"/>
    <property type="molecule type" value="Genomic_DNA"/>
</dbReference>
<dbReference type="Pfam" id="PF26366">
    <property type="entry name" value="DUF8094"/>
    <property type="match status" value="1"/>
</dbReference>
<dbReference type="Proteomes" id="UP000316215">
    <property type="component" value="Chromosome"/>
</dbReference>